<name>A0A8C6TCT2_9GOBI</name>
<sequence length="176" mass="19779">MFALSCSFRPRLSLTKRSSSDFQFQEMEFNPRSQEGCWRSDFAPSVTDIVFTQPGLGVTTTNVTMITQTGGDWSTGLFDICSDRNIGVLGAFVPCCLDMSLAHQFGESFCLTVLPGSTFALRVGIRERYKYRCGSVCDDWTAVCCCYPLALCQMMREMKRRAKTKTYHVMTALDCN</sequence>
<accession>A0A8C6TCT2</accession>
<dbReference type="Ensembl" id="ENSNMLT00000020671.1">
    <property type="protein sequence ID" value="ENSNMLP00000018378.1"/>
    <property type="gene ID" value="ENSNMLG00000012092.1"/>
</dbReference>
<dbReference type="AlphaFoldDB" id="A0A8C6TCT2"/>
<reference evidence="2" key="1">
    <citation type="submission" date="2025-08" db="UniProtKB">
        <authorList>
            <consortium name="Ensembl"/>
        </authorList>
    </citation>
    <scope>IDENTIFICATION</scope>
</reference>
<dbReference type="Pfam" id="PF04749">
    <property type="entry name" value="PLAC8"/>
    <property type="match status" value="1"/>
</dbReference>
<reference evidence="2" key="2">
    <citation type="submission" date="2025-09" db="UniProtKB">
        <authorList>
            <consortium name="Ensembl"/>
        </authorList>
    </citation>
    <scope>IDENTIFICATION</scope>
</reference>
<dbReference type="InterPro" id="IPR006461">
    <property type="entry name" value="PLAC_motif_containing"/>
</dbReference>
<dbReference type="PANTHER" id="PTHR15907">
    <property type="entry name" value="DUF614 FAMILY PROTEIN-RELATED"/>
    <property type="match status" value="1"/>
</dbReference>
<keyword evidence="3" id="KW-1185">Reference proteome</keyword>
<organism evidence="2 3">
    <name type="scientific">Neogobius melanostomus</name>
    <name type="common">round goby</name>
    <dbReference type="NCBI Taxonomy" id="47308"/>
    <lineage>
        <taxon>Eukaryota</taxon>
        <taxon>Metazoa</taxon>
        <taxon>Chordata</taxon>
        <taxon>Craniata</taxon>
        <taxon>Vertebrata</taxon>
        <taxon>Euteleostomi</taxon>
        <taxon>Actinopterygii</taxon>
        <taxon>Neopterygii</taxon>
        <taxon>Teleostei</taxon>
        <taxon>Neoteleostei</taxon>
        <taxon>Acanthomorphata</taxon>
        <taxon>Gobiaria</taxon>
        <taxon>Gobiiformes</taxon>
        <taxon>Gobioidei</taxon>
        <taxon>Gobiidae</taxon>
        <taxon>Benthophilinae</taxon>
        <taxon>Neogobiini</taxon>
        <taxon>Neogobius</taxon>
    </lineage>
</organism>
<dbReference type="Proteomes" id="UP000694523">
    <property type="component" value="Unplaced"/>
</dbReference>
<comment type="similarity">
    <text evidence="1">Belongs to the cornifelin family.</text>
</comment>
<evidence type="ECO:0000256" key="1">
    <source>
        <dbReference type="ARBA" id="ARBA00009024"/>
    </source>
</evidence>
<evidence type="ECO:0000313" key="2">
    <source>
        <dbReference type="Ensembl" id="ENSNMLP00000018378.1"/>
    </source>
</evidence>
<dbReference type="NCBIfam" id="TIGR01571">
    <property type="entry name" value="A_thal_Cys_rich"/>
    <property type="match status" value="1"/>
</dbReference>
<protein>
    <submittedName>
        <fullName evidence="2">PLAC8 like 1</fullName>
    </submittedName>
</protein>
<proteinExistence type="inferred from homology"/>
<evidence type="ECO:0000313" key="3">
    <source>
        <dbReference type="Proteomes" id="UP000694523"/>
    </source>
</evidence>